<evidence type="ECO:0000313" key="1">
    <source>
        <dbReference type="EMBL" id="NBI56272.1"/>
    </source>
</evidence>
<proteinExistence type="predicted"/>
<accession>A0ABW9YQV1</accession>
<reference evidence="1 2" key="1">
    <citation type="journal article" date="2017" name="Int. J. Syst. Evol. Microbiol.">
        <title>Photobacterium alginatilyticum sp. nov., a marine bacterium isolated from bottom seawater.</title>
        <authorList>
            <person name="Wang X."/>
            <person name="Wang Y."/>
            <person name="Yang X."/>
            <person name="Sun H."/>
            <person name="Li B."/>
            <person name="Zhang X.H."/>
        </authorList>
    </citation>
    <scope>NUCLEOTIDE SEQUENCE [LARGE SCALE GENOMIC DNA]</scope>
    <source>
        <strain evidence="1 2">P03D4</strain>
    </source>
</reference>
<dbReference type="EMBL" id="RSEJ01000065">
    <property type="protein sequence ID" value="NBI56272.1"/>
    <property type="molecule type" value="Genomic_DNA"/>
</dbReference>
<comment type="caution">
    <text evidence="1">The sequence shown here is derived from an EMBL/GenBank/DDBJ whole genome shotgun (WGS) entry which is preliminary data.</text>
</comment>
<dbReference type="Proteomes" id="UP000738517">
    <property type="component" value="Unassembled WGS sequence"/>
</dbReference>
<organism evidence="1 2">
    <name type="scientific">Photobacterium alginatilyticum</name>
    <dbReference type="NCBI Taxonomy" id="1775171"/>
    <lineage>
        <taxon>Bacteria</taxon>
        <taxon>Pseudomonadati</taxon>
        <taxon>Pseudomonadota</taxon>
        <taxon>Gammaproteobacteria</taxon>
        <taxon>Vibrionales</taxon>
        <taxon>Vibrionaceae</taxon>
        <taxon>Photobacterium</taxon>
    </lineage>
</organism>
<protein>
    <submittedName>
        <fullName evidence="1">Uncharacterized protein</fullName>
    </submittedName>
</protein>
<keyword evidence="2" id="KW-1185">Reference proteome</keyword>
<sequence length="65" mass="7233">MKSQRLLSATARTKSRVLRTKPANLTVRYTEKRSGISPARNNLVAAKLAPQSEKRTPRCLCDPVP</sequence>
<gene>
    <name evidence="1" type="ORF">EIZ48_27700</name>
</gene>
<name>A0ABW9YQV1_9GAMM</name>
<evidence type="ECO:0000313" key="2">
    <source>
        <dbReference type="Proteomes" id="UP000738517"/>
    </source>
</evidence>